<dbReference type="InterPro" id="IPR025245">
    <property type="entry name" value="DUF4197"/>
</dbReference>
<gene>
    <name evidence="2" type="ORF">FRY74_04765</name>
</gene>
<dbReference type="Pfam" id="PF13852">
    <property type="entry name" value="DUF4197"/>
    <property type="match status" value="1"/>
</dbReference>
<feature type="signal peptide" evidence="1">
    <location>
        <begin position="1"/>
        <end position="18"/>
    </location>
</feature>
<organism evidence="2 3">
    <name type="scientific">Vicingus serpentipes</name>
    <dbReference type="NCBI Taxonomy" id="1926625"/>
    <lineage>
        <taxon>Bacteria</taxon>
        <taxon>Pseudomonadati</taxon>
        <taxon>Bacteroidota</taxon>
        <taxon>Flavobacteriia</taxon>
        <taxon>Flavobacteriales</taxon>
        <taxon>Vicingaceae</taxon>
        <taxon>Vicingus</taxon>
    </lineage>
</organism>
<dbReference type="EMBL" id="VOOS01000002">
    <property type="protein sequence ID" value="TXB65885.1"/>
    <property type="molecule type" value="Genomic_DNA"/>
</dbReference>
<dbReference type="OrthoDB" id="5292580at2"/>
<keyword evidence="3" id="KW-1185">Reference proteome</keyword>
<accession>A0A5C6RV83</accession>
<evidence type="ECO:0000313" key="2">
    <source>
        <dbReference type="EMBL" id="TXB65885.1"/>
    </source>
</evidence>
<protein>
    <submittedName>
        <fullName evidence="2">DUF4197 domain-containing protein</fullName>
    </submittedName>
</protein>
<comment type="caution">
    <text evidence="2">The sequence shown here is derived from an EMBL/GenBank/DDBJ whole genome shotgun (WGS) entry which is preliminary data.</text>
</comment>
<dbReference type="PROSITE" id="PS51257">
    <property type="entry name" value="PROKAR_LIPOPROTEIN"/>
    <property type="match status" value="1"/>
</dbReference>
<sequence length="235" mass="25967">MKKIFAIIFSSTLLFACAEMTQVLEEVNGMTGTPVLTNGEVISGLKEALTVGTNNSTGLLSKVDGYYKNPALFIPFPPEAQKVKDKVIALGMESQVEKFEMTLNRAAETAAKEAAPVFINAIKGMSISDGFAILKGNDNAATQYLKDKTSAELKIKFQPIIKNAIDQVEVTKYWNPIINTYNMIPFIDKQNPDLEDYVTNKAMDGLFLMIEKEEKNIRSNPIARVTDLLKKVFGS</sequence>
<evidence type="ECO:0000313" key="3">
    <source>
        <dbReference type="Proteomes" id="UP000321721"/>
    </source>
</evidence>
<reference evidence="2 3" key="1">
    <citation type="submission" date="2019-08" db="EMBL/GenBank/DDBJ databases">
        <title>Genome of Vicingus serpentipes NCIMB 15042.</title>
        <authorList>
            <person name="Bowman J.P."/>
        </authorList>
    </citation>
    <scope>NUCLEOTIDE SEQUENCE [LARGE SCALE GENOMIC DNA]</scope>
    <source>
        <strain evidence="2 3">NCIMB 15042</strain>
    </source>
</reference>
<proteinExistence type="predicted"/>
<evidence type="ECO:0000256" key="1">
    <source>
        <dbReference type="SAM" id="SignalP"/>
    </source>
</evidence>
<keyword evidence="1" id="KW-0732">Signal</keyword>
<name>A0A5C6RV83_9FLAO</name>
<dbReference type="RefSeq" id="WP_147099151.1">
    <property type="nucleotide sequence ID" value="NZ_VOOS01000002.1"/>
</dbReference>
<dbReference type="Proteomes" id="UP000321721">
    <property type="component" value="Unassembled WGS sequence"/>
</dbReference>
<dbReference type="AlphaFoldDB" id="A0A5C6RV83"/>
<feature type="chain" id="PRO_5022843710" evidence="1">
    <location>
        <begin position="19"/>
        <end position="235"/>
    </location>
</feature>